<keyword evidence="2" id="KW-1185">Reference proteome</keyword>
<name>A0A5J5B2A1_9ASTE</name>
<evidence type="ECO:0000313" key="2">
    <source>
        <dbReference type="Proteomes" id="UP000325577"/>
    </source>
</evidence>
<accession>A0A5J5B2A1</accession>
<dbReference type="EMBL" id="CM018040">
    <property type="protein sequence ID" value="KAA8535261.1"/>
    <property type="molecule type" value="Genomic_DNA"/>
</dbReference>
<reference evidence="1 2" key="1">
    <citation type="submission" date="2019-09" db="EMBL/GenBank/DDBJ databases">
        <title>A chromosome-level genome assembly of the Chinese tupelo Nyssa sinensis.</title>
        <authorList>
            <person name="Yang X."/>
            <person name="Kang M."/>
            <person name="Yang Y."/>
            <person name="Xiong H."/>
            <person name="Wang M."/>
            <person name="Zhang Z."/>
            <person name="Wang Z."/>
            <person name="Wu H."/>
            <person name="Ma T."/>
            <person name="Liu J."/>
            <person name="Xi Z."/>
        </authorList>
    </citation>
    <scope>NUCLEOTIDE SEQUENCE [LARGE SCALE GENOMIC DNA]</scope>
    <source>
        <strain evidence="1">J267</strain>
        <tissue evidence="1">Leaf</tissue>
    </source>
</reference>
<gene>
    <name evidence="1" type="ORF">F0562_030264</name>
</gene>
<evidence type="ECO:0000313" key="1">
    <source>
        <dbReference type="EMBL" id="KAA8535261.1"/>
    </source>
</evidence>
<dbReference type="Proteomes" id="UP000325577">
    <property type="component" value="Linkage Group LG17"/>
</dbReference>
<dbReference type="AlphaFoldDB" id="A0A5J5B2A1"/>
<protein>
    <submittedName>
        <fullName evidence="1">Uncharacterized protein</fullName>
    </submittedName>
</protein>
<organism evidence="1 2">
    <name type="scientific">Nyssa sinensis</name>
    <dbReference type="NCBI Taxonomy" id="561372"/>
    <lineage>
        <taxon>Eukaryota</taxon>
        <taxon>Viridiplantae</taxon>
        <taxon>Streptophyta</taxon>
        <taxon>Embryophyta</taxon>
        <taxon>Tracheophyta</taxon>
        <taxon>Spermatophyta</taxon>
        <taxon>Magnoliopsida</taxon>
        <taxon>eudicotyledons</taxon>
        <taxon>Gunneridae</taxon>
        <taxon>Pentapetalae</taxon>
        <taxon>asterids</taxon>
        <taxon>Cornales</taxon>
        <taxon>Nyssaceae</taxon>
        <taxon>Nyssa</taxon>
    </lineage>
</organism>
<proteinExistence type="predicted"/>
<sequence length="164" mass="18086">MQDYDANGRMTSQGLVVERGGEKKGIVGIVVRMVGIEGIVVGMVSSEVAGSGGSVTCGTVGMVGKDGIWNANRDHDNWLRGVVRRNELLELSSEWLELKELLLEWWAVKWLAAEEASKCSGFISFPPLLVDINDLLRKGFMFSHHLQAAYAIFWGSEINSMLKD</sequence>